<gene>
    <name evidence="1" type="ORF">BV22DRAFT_1024962</name>
</gene>
<accession>A0ACB8AXU0</accession>
<keyword evidence="2" id="KW-1185">Reference proteome</keyword>
<name>A0ACB8AXU0_9AGAM</name>
<protein>
    <submittedName>
        <fullName evidence="1">Acid protease</fullName>
    </submittedName>
</protein>
<keyword evidence="1" id="KW-0378">Hydrolase</keyword>
<reference evidence="1" key="1">
    <citation type="journal article" date="2021" name="New Phytol.">
        <title>Evolutionary innovations through gain and loss of genes in the ectomycorrhizal Boletales.</title>
        <authorList>
            <person name="Wu G."/>
            <person name="Miyauchi S."/>
            <person name="Morin E."/>
            <person name="Kuo A."/>
            <person name="Drula E."/>
            <person name="Varga T."/>
            <person name="Kohler A."/>
            <person name="Feng B."/>
            <person name="Cao Y."/>
            <person name="Lipzen A."/>
            <person name="Daum C."/>
            <person name="Hundley H."/>
            <person name="Pangilinan J."/>
            <person name="Johnson J."/>
            <person name="Barry K."/>
            <person name="LaButti K."/>
            <person name="Ng V."/>
            <person name="Ahrendt S."/>
            <person name="Min B."/>
            <person name="Choi I.G."/>
            <person name="Park H."/>
            <person name="Plett J.M."/>
            <person name="Magnuson J."/>
            <person name="Spatafora J.W."/>
            <person name="Nagy L.G."/>
            <person name="Henrissat B."/>
            <person name="Grigoriev I.V."/>
            <person name="Yang Z.L."/>
            <person name="Xu J."/>
            <person name="Martin F.M."/>
        </authorList>
    </citation>
    <scope>NUCLEOTIDE SEQUENCE</scope>
    <source>
        <strain evidence="1">KUC20120723A-06</strain>
    </source>
</reference>
<evidence type="ECO:0000313" key="1">
    <source>
        <dbReference type="EMBL" id="KAH7918206.1"/>
    </source>
</evidence>
<organism evidence="1 2">
    <name type="scientific">Leucogyrophana mollusca</name>
    <dbReference type="NCBI Taxonomy" id="85980"/>
    <lineage>
        <taxon>Eukaryota</taxon>
        <taxon>Fungi</taxon>
        <taxon>Dikarya</taxon>
        <taxon>Basidiomycota</taxon>
        <taxon>Agaricomycotina</taxon>
        <taxon>Agaricomycetes</taxon>
        <taxon>Agaricomycetidae</taxon>
        <taxon>Boletales</taxon>
        <taxon>Boletales incertae sedis</taxon>
        <taxon>Leucogyrophana</taxon>
    </lineage>
</organism>
<keyword evidence="1" id="KW-0645">Protease</keyword>
<comment type="caution">
    <text evidence="1">The sequence shown here is derived from an EMBL/GenBank/DDBJ whole genome shotgun (WGS) entry which is preliminary data.</text>
</comment>
<proteinExistence type="predicted"/>
<evidence type="ECO:0000313" key="2">
    <source>
        <dbReference type="Proteomes" id="UP000790709"/>
    </source>
</evidence>
<dbReference type="EMBL" id="MU266830">
    <property type="protein sequence ID" value="KAH7918206.1"/>
    <property type="molecule type" value="Genomic_DNA"/>
</dbReference>
<dbReference type="Proteomes" id="UP000790709">
    <property type="component" value="Unassembled WGS sequence"/>
</dbReference>
<sequence>MTVPSIPIALLVLCVLSLKTWSQSVPSSGIPVPLSKRTPHSRNHTEWGIWAKTQHAAVLQKYTGGKAELLERNNEAIAYFATLSIGTPPVSFDVLLDTGSSNLWVAGTSCGSPCSQITVFDDASSSTFESSHMDFGVSYGDGAVSGSFGQDVVQMGGFTLPDQMFGVVDQIPSASLLGNPPTLSGFLGLGWQYLANGGVMPFWQALVSGGMWDSPVMSFQLTRRFVNGSETQSVEPGGTFTMGFIDDTAYIGNIDYQNITAESWWLLPITVITVQDLPMTMPPGSDSYAAIDTGTTNILGPDSAIQAIYAQISGSEPATGDWEGYYTYPCSTEVNIALSFGGPNWTISSADFKLTELSSGSCIGAFAGFGSNGGMDTPAWIVGDTFLKNVYSIFRYDPPSVGFAALSESALAATNQDGKSSTALGWVALLPSRLTWGVVPAVLSLLVWL</sequence>